<sequence length="273" mass="27465">MECAGCGLLDVPLCAACRAMLDGPAWRCEAGAPRLDRVGRAPLPVWTLTAYTGAVRELVVAWKDRGRVDLTPVLTAALAAAARDVAPVLRAAGATGAAGPARPAGSAGPPGPAGAGPPLLVVPAPSSGAARRRRGVDLTGRLAVAVARACTTHGVPASAAPVLVQRRGARDQVGLGARARRSNVGGRIRWRRGAARPAAGQPVLLVDDVLTTGATLAACDDVVRGAGARVVAALTLAATPPPGRRAAQAPVALQRACARSVPSHDPVTTTPAW</sequence>
<dbReference type="PANTHER" id="PTHR47505:SF1">
    <property type="entry name" value="DNA UTILIZATION PROTEIN YHGH"/>
    <property type="match status" value="1"/>
</dbReference>
<dbReference type="SUPFAM" id="SSF53271">
    <property type="entry name" value="PRTase-like"/>
    <property type="match status" value="1"/>
</dbReference>
<protein>
    <submittedName>
        <fullName evidence="3">Uncharacterized protein</fullName>
    </submittedName>
</protein>
<dbReference type="Gene3D" id="3.40.50.2020">
    <property type="match status" value="1"/>
</dbReference>
<dbReference type="AlphaFoldDB" id="A0A512DD60"/>
<evidence type="ECO:0000256" key="1">
    <source>
        <dbReference type="ARBA" id="ARBA00008007"/>
    </source>
</evidence>
<keyword evidence="4" id="KW-1185">Reference proteome</keyword>
<proteinExistence type="inferred from homology"/>
<evidence type="ECO:0000256" key="2">
    <source>
        <dbReference type="SAM" id="MobiDB-lite"/>
    </source>
</evidence>
<evidence type="ECO:0000313" key="4">
    <source>
        <dbReference type="Proteomes" id="UP000321181"/>
    </source>
</evidence>
<accession>A0A512DD60</accession>
<name>A0A512DD60_9CELL</name>
<comment type="similarity">
    <text evidence="1">Belongs to the ComF/GntX family.</text>
</comment>
<evidence type="ECO:0000313" key="3">
    <source>
        <dbReference type="EMBL" id="GEO34416.1"/>
    </source>
</evidence>
<gene>
    <name evidence="3" type="ORF">CAE01nite_21410</name>
</gene>
<dbReference type="EMBL" id="BJYY01000013">
    <property type="protein sequence ID" value="GEO34416.1"/>
    <property type="molecule type" value="Genomic_DNA"/>
</dbReference>
<comment type="caution">
    <text evidence="3">The sequence shown here is derived from an EMBL/GenBank/DDBJ whole genome shotgun (WGS) entry which is preliminary data.</text>
</comment>
<dbReference type="CDD" id="cd06223">
    <property type="entry name" value="PRTases_typeI"/>
    <property type="match status" value="1"/>
</dbReference>
<dbReference type="InterPro" id="IPR000836">
    <property type="entry name" value="PRTase_dom"/>
</dbReference>
<feature type="compositionally biased region" description="Low complexity" evidence="2">
    <location>
        <begin position="96"/>
        <end position="107"/>
    </location>
</feature>
<organism evidence="3 4">
    <name type="scientific">Cellulomonas aerilata</name>
    <dbReference type="NCBI Taxonomy" id="515326"/>
    <lineage>
        <taxon>Bacteria</taxon>
        <taxon>Bacillati</taxon>
        <taxon>Actinomycetota</taxon>
        <taxon>Actinomycetes</taxon>
        <taxon>Micrococcales</taxon>
        <taxon>Cellulomonadaceae</taxon>
        <taxon>Cellulomonas</taxon>
    </lineage>
</organism>
<reference evidence="3 4" key="1">
    <citation type="submission" date="2019-07" db="EMBL/GenBank/DDBJ databases">
        <title>Whole genome shotgun sequence of Cellulomonas aerilata NBRC 106308.</title>
        <authorList>
            <person name="Hosoyama A."/>
            <person name="Uohara A."/>
            <person name="Ohji S."/>
            <person name="Ichikawa N."/>
        </authorList>
    </citation>
    <scope>NUCLEOTIDE SEQUENCE [LARGE SCALE GENOMIC DNA]</scope>
    <source>
        <strain evidence="3 4">NBRC 106308</strain>
    </source>
</reference>
<dbReference type="InterPro" id="IPR029057">
    <property type="entry name" value="PRTase-like"/>
</dbReference>
<dbReference type="InterPro" id="IPR051910">
    <property type="entry name" value="ComF/GntX_DNA_util-trans"/>
</dbReference>
<feature type="region of interest" description="Disordered" evidence="2">
    <location>
        <begin position="96"/>
        <end position="116"/>
    </location>
</feature>
<dbReference type="Proteomes" id="UP000321181">
    <property type="component" value="Unassembled WGS sequence"/>
</dbReference>
<dbReference type="PANTHER" id="PTHR47505">
    <property type="entry name" value="DNA UTILIZATION PROTEIN YHGH"/>
    <property type="match status" value="1"/>
</dbReference>